<accession>A0A7X0RQA6</accession>
<evidence type="ECO:0000259" key="7">
    <source>
        <dbReference type="Pfam" id="PF01061"/>
    </source>
</evidence>
<name>A0A7X0RQA6_9BACL</name>
<dbReference type="GO" id="GO:0016020">
    <property type="term" value="C:membrane"/>
    <property type="evidence" value="ECO:0007669"/>
    <property type="project" value="UniProtKB-SubCell"/>
</dbReference>
<evidence type="ECO:0000313" key="10">
    <source>
        <dbReference type="Proteomes" id="UP000547209"/>
    </source>
</evidence>
<evidence type="ECO:0000313" key="9">
    <source>
        <dbReference type="EMBL" id="MBB6671742.1"/>
    </source>
</evidence>
<evidence type="ECO:0000256" key="6">
    <source>
        <dbReference type="SAM" id="Phobius"/>
    </source>
</evidence>
<evidence type="ECO:0000259" key="8">
    <source>
        <dbReference type="Pfam" id="PF12698"/>
    </source>
</evidence>
<dbReference type="NCBIfam" id="TIGR03061">
    <property type="entry name" value="pip_yhgE_Nterm"/>
    <property type="match status" value="1"/>
</dbReference>
<keyword evidence="4 6" id="KW-0472">Membrane</keyword>
<reference evidence="9 10" key="1">
    <citation type="submission" date="2020-08" db="EMBL/GenBank/DDBJ databases">
        <title>Cohnella phylogeny.</title>
        <authorList>
            <person name="Dunlap C."/>
        </authorList>
    </citation>
    <scope>NUCLEOTIDE SEQUENCE [LARGE SCALE GENOMIC DNA]</scope>
    <source>
        <strain evidence="9 10">DSM 28246</strain>
    </source>
</reference>
<feature type="transmembrane region" description="Helical" evidence="6">
    <location>
        <begin position="609"/>
        <end position="626"/>
    </location>
</feature>
<feature type="domain" description="ABC-2 type transporter transmembrane" evidence="7">
    <location>
        <begin position="543"/>
        <end position="654"/>
    </location>
</feature>
<dbReference type="PANTHER" id="PTHR43077">
    <property type="entry name" value="TRANSPORT PERMEASE YVFS-RELATED"/>
    <property type="match status" value="1"/>
</dbReference>
<comment type="subcellular location">
    <subcellularLocation>
        <location evidence="1">Membrane</location>
        <topology evidence="1">Multi-pass membrane protein</topology>
    </subcellularLocation>
</comment>
<dbReference type="EMBL" id="JACJVP010000023">
    <property type="protein sequence ID" value="MBB6671742.1"/>
    <property type="molecule type" value="Genomic_DNA"/>
</dbReference>
<dbReference type="InterPro" id="IPR013525">
    <property type="entry name" value="ABC2_TM"/>
</dbReference>
<keyword evidence="2 6" id="KW-0812">Transmembrane</keyword>
<feature type="region of interest" description="Disordered" evidence="5">
    <location>
        <begin position="461"/>
        <end position="483"/>
    </location>
</feature>
<feature type="transmembrane region" description="Helical" evidence="6">
    <location>
        <begin position="579"/>
        <end position="602"/>
    </location>
</feature>
<feature type="transmembrane region" description="Helical" evidence="6">
    <location>
        <begin position="549"/>
        <end position="573"/>
    </location>
</feature>
<proteinExistence type="predicted"/>
<dbReference type="GO" id="GO:0140359">
    <property type="term" value="F:ABC-type transporter activity"/>
    <property type="evidence" value="ECO:0007669"/>
    <property type="project" value="InterPro"/>
</dbReference>
<comment type="caution">
    <text evidence="9">The sequence shown here is derived from an EMBL/GenBank/DDBJ whole genome shotgun (WGS) entry which is preliminary data.</text>
</comment>
<evidence type="ECO:0000256" key="2">
    <source>
        <dbReference type="ARBA" id="ARBA00022692"/>
    </source>
</evidence>
<feature type="transmembrane region" description="Helical" evidence="6">
    <location>
        <begin position="24"/>
        <end position="47"/>
    </location>
</feature>
<feature type="transmembrane region" description="Helical" evidence="6">
    <location>
        <begin position="667"/>
        <end position="687"/>
    </location>
</feature>
<dbReference type="NCBIfam" id="TIGR03057">
    <property type="entry name" value="xxxLxxG_by_4"/>
    <property type="match status" value="3"/>
</dbReference>
<dbReference type="Pfam" id="PF12698">
    <property type="entry name" value="ABC2_membrane_3"/>
    <property type="match status" value="1"/>
</dbReference>
<dbReference type="Gene3D" id="3.40.1710.10">
    <property type="entry name" value="abc type-2 transporter like domain"/>
    <property type="match status" value="1"/>
</dbReference>
<dbReference type="InterPro" id="IPR051328">
    <property type="entry name" value="T7SS_ABC-Transporter"/>
</dbReference>
<dbReference type="InterPro" id="IPR017501">
    <property type="entry name" value="Phage_infect_YhgE_C"/>
</dbReference>
<evidence type="ECO:0000256" key="5">
    <source>
        <dbReference type="SAM" id="MobiDB-lite"/>
    </source>
</evidence>
<feature type="domain" description="ABC-2 type transporter transmembrane" evidence="8">
    <location>
        <begin position="31"/>
        <end position="159"/>
    </location>
</feature>
<organism evidence="9 10">
    <name type="scientific">Cohnella nanjingensis</name>
    <dbReference type="NCBI Taxonomy" id="1387779"/>
    <lineage>
        <taxon>Bacteria</taxon>
        <taxon>Bacillati</taxon>
        <taxon>Bacillota</taxon>
        <taxon>Bacilli</taxon>
        <taxon>Bacillales</taxon>
        <taxon>Paenibacillaceae</taxon>
        <taxon>Cohnella</taxon>
    </lineage>
</organism>
<evidence type="ECO:0000256" key="3">
    <source>
        <dbReference type="ARBA" id="ARBA00022989"/>
    </source>
</evidence>
<gene>
    <name evidence="9" type="ORF">H7C19_13710</name>
</gene>
<feature type="transmembrane region" description="Helical" evidence="6">
    <location>
        <begin position="509"/>
        <end position="529"/>
    </location>
</feature>
<dbReference type="Proteomes" id="UP000547209">
    <property type="component" value="Unassembled WGS sequence"/>
</dbReference>
<dbReference type="InterPro" id="IPR023908">
    <property type="entry name" value="xxxLxxG_rpt"/>
</dbReference>
<dbReference type="NCBIfam" id="TIGR03062">
    <property type="entry name" value="pip_yhgE_Cterm"/>
    <property type="match status" value="1"/>
</dbReference>
<dbReference type="Pfam" id="PF01061">
    <property type="entry name" value="ABC2_membrane"/>
    <property type="match status" value="1"/>
</dbReference>
<protein>
    <submittedName>
        <fullName evidence="9">YhgE/Pip domain-containing protein</fullName>
    </submittedName>
</protein>
<dbReference type="RefSeq" id="WP_185143211.1">
    <property type="nucleotide sequence ID" value="NZ_JACJVP010000023.1"/>
</dbReference>
<evidence type="ECO:0000256" key="4">
    <source>
        <dbReference type="ARBA" id="ARBA00023136"/>
    </source>
</evidence>
<dbReference type="InterPro" id="IPR017500">
    <property type="entry name" value="Phage_infect_YhgE_N"/>
</dbReference>
<dbReference type="AlphaFoldDB" id="A0A7X0RQA6"/>
<keyword evidence="10" id="KW-1185">Reference proteome</keyword>
<dbReference type="PANTHER" id="PTHR43077:SF5">
    <property type="entry name" value="PHAGE INFECTION PROTEIN"/>
    <property type="match status" value="1"/>
</dbReference>
<keyword evidence="3 6" id="KW-1133">Transmembrane helix</keyword>
<sequence>MAKSSKAPGVVAGEFRRLSRSKMAMLSIVGLMVIPLLYSGMLIGAFWDPYGKLGDLPVAVVNEDAGATMKDRQLAIGSDLVDELKKKDDFKWAFTNAKDAMEGLKDHRYSLAFVIPEDFSKKTATLQDETPQQADIQYYVDDGWNYLTSRIGEQASEKLKTDVAHEVTKAYADAVFSSVGEAANGFGEASDGASKLADGAKDAKDGAQQLHDNLAKLADGTIKLQQGVGQLAGGAASLTSGAQSAAKGAASLADGLKQLGAGEAQLEAGAAQADAAAGQVAAGAGKLAESGKTLAAGAEQTQTGVAAVADGAGKLAAGLKQYAEAHKDDADAAALQQLLASAQAVAAGAEQAHQGAAAVADGAGKLSAGQQDLASGAAQLQAGTAKLRQGLGTFGAKLGAAQIGASDLAAGAGKLAAGAGTLQQGLTDAGKGVGTVKSGATQLADGTVKLQDGLKQLQDGSGELSSKLGDASKQASDLKSGDKQTEMFADPIGVTEHKLTDVPNYGTGMTPYFLALGLYVGVLMSTVILPLRDAAGVVKSGWCWYLSKLLLFAPIVVLQTVLVDTVLIAGLGLKVPHVAAFYGITAVIGLTFMAIVQFLVTLADTIGRFLAIVLLTLQLASSAGTYPTELLPAWLQHISGWMPMTHAIEALRVALSNGPASRIGEQLLLMAVYAVAFAAFTVVLFAVRRRRAASDEGSLYLAQG</sequence>
<evidence type="ECO:0000256" key="1">
    <source>
        <dbReference type="ARBA" id="ARBA00004141"/>
    </source>
</evidence>